<proteinExistence type="predicted"/>
<feature type="domain" description="Polysaccharide export protein N-terminal" evidence="2">
    <location>
        <begin position="35"/>
        <end position="106"/>
    </location>
</feature>
<evidence type="ECO:0000259" key="3">
    <source>
        <dbReference type="Pfam" id="PF25994"/>
    </source>
</evidence>
<feature type="domain" description="AprE-like long alpha-helical hairpin" evidence="3">
    <location>
        <begin position="166"/>
        <end position="345"/>
    </location>
</feature>
<dbReference type="Gene3D" id="3.30.1950.10">
    <property type="entry name" value="wza like domain"/>
    <property type="match status" value="1"/>
</dbReference>
<gene>
    <name evidence="4" type="ORF">GQE98_17330</name>
</gene>
<reference evidence="4 5" key="1">
    <citation type="submission" date="2019-12" db="EMBL/GenBank/DDBJ databases">
        <title>Snethiella sp. nov. sp. isolated from sea sand.</title>
        <authorList>
            <person name="Kim J."/>
            <person name="Jeong S.E."/>
            <person name="Jung H.S."/>
            <person name="Jeon C.O."/>
        </authorList>
    </citation>
    <scope>NUCLEOTIDE SEQUENCE [LARGE SCALE GENOMIC DNA]</scope>
    <source>
        <strain evidence="4 5">DP05</strain>
    </source>
</reference>
<dbReference type="Pfam" id="PF02563">
    <property type="entry name" value="Poly_export"/>
    <property type="match status" value="1"/>
</dbReference>
<dbReference type="PANTHER" id="PTHR33619">
    <property type="entry name" value="POLYSACCHARIDE EXPORT PROTEIN GFCE-RELATED"/>
    <property type="match status" value="1"/>
</dbReference>
<protein>
    <recommendedName>
        <fullName evidence="6">Soluble ligand binding domain-containing protein</fullName>
    </recommendedName>
</protein>
<evidence type="ECO:0008006" key="6">
    <source>
        <dbReference type="Google" id="ProtNLM"/>
    </source>
</evidence>
<comment type="caution">
    <text evidence="4">The sequence shown here is derived from an EMBL/GenBank/DDBJ whole genome shotgun (WGS) entry which is preliminary data.</text>
</comment>
<keyword evidence="1" id="KW-0732">Signal</keyword>
<sequence length="414" mass="46421">MVGELTYKTRFLGSKILLLFVLIFTALISGPLMAEEYRLDSGDVLDINLLERSDMSGDVKVGIDGTISLPGVGIVMARGKTLRELENSVRELIANTIVQPSLAIQILEYRPFFVLGEVVEAGQYPFISKLNVLKAVSLAKGFRRNNQDGDPLTRQLSNIRAKQALRNNIVSLASARVRLARLLAEEAGEETFNFEARSEMLANFPDLEKMLIEERELFAKRRDAYEAQVAQVNATISAGKLEVESYKKRSASQDTLSEHIQKEITEVRELRIKGLVPIERLNRLIREQLEIRGRVLDTMSLLRQSQVALSLSEEKLIDLTFGHKAQIAQDIRSLNEQIAILEASIDGEIAIVDNTDDGQLRSSEPDNIGYDFSIYRDGILLDEEINFNTPVLPGDTLIVIRKSSRSDTVQLYND</sequence>
<dbReference type="EMBL" id="WTUW01000009">
    <property type="protein sequence ID" value="MZR32406.1"/>
    <property type="molecule type" value="Genomic_DNA"/>
</dbReference>
<dbReference type="GO" id="GO:0015159">
    <property type="term" value="F:polysaccharide transmembrane transporter activity"/>
    <property type="evidence" value="ECO:0007669"/>
    <property type="project" value="InterPro"/>
</dbReference>
<dbReference type="PANTHER" id="PTHR33619:SF3">
    <property type="entry name" value="POLYSACCHARIDE EXPORT PROTEIN GFCE-RELATED"/>
    <property type="match status" value="1"/>
</dbReference>
<evidence type="ECO:0000313" key="5">
    <source>
        <dbReference type="Proteomes" id="UP000476030"/>
    </source>
</evidence>
<dbReference type="Proteomes" id="UP000476030">
    <property type="component" value="Unassembled WGS sequence"/>
</dbReference>
<dbReference type="InterPro" id="IPR058781">
    <property type="entry name" value="HH_AprE-like"/>
</dbReference>
<dbReference type="AlphaFoldDB" id="A0A6L8WB12"/>
<name>A0A6L8WB12_9PROT</name>
<dbReference type="InterPro" id="IPR049712">
    <property type="entry name" value="Poly_export"/>
</dbReference>
<dbReference type="InterPro" id="IPR003715">
    <property type="entry name" value="Poly_export_N"/>
</dbReference>
<evidence type="ECO:0000259" key="2">
    <source>
        <dbReference type="Pfam" id="PF02563"/>
    </source>
</evidence>
<keyword evidence="5" id="KW-1185">Reference proteome</keyword>
<dbReference type="Pfam" id="PF25994">
    <property type="entry name" value="HH_AprE"/>
    <property type="match status" value="1"/>
</dbReference>
<organism evidence="4 5">
    <name type="scientific">Sneathiella litorea</name>
    <dbReference type="NCBI Taxonomy" id="2606216"/>
    <lineage>
        <taxon>Bacteria</taxon>
        <taxon>Pseudomonadati</taxon>
        <taxon>Pseudomonadota</taxon>
        <taxon>Alphaproteobacteria</taxon>
        <taxon>Sneathiellales</taxon>
        <taxon>Sneathiellaceae</taxon>
        <taxon>Sneathiella</taxon>
    </lineage>
</organism>
<dbReference type="Gene3D" id="3.10.560.10">
    <property type="entry name" value="Outer membrane lipoprotein wza domain like"/>
    <property type="match status" value="1"/>
</dbReference>
<accession>A0A6L8WB12</accession>
<evidence type="ECO:0000313" key="4">
    <source>
        <dbReference type="EMBL" id="MZR32406.1"/>
    </source>
</evidence>
<dbReference type="RefSeq" id="WP_161317105.1">
    <property type="nucleotide sequence ID" value="NZ_WTUW01000009.1"/>
</dbReference>
<evidence type="ECO:0000256" key="1">
    <source>
        <dbReference type="ARBA" id="ARBA00022729"/>
    </source>
</evidence>